<feature type="compositionally biased region" description="Low complexity" evidence="6">
    <location>
        <begin position="958"/>
        <end position="971"/>
    </location>
</feature>
<evidence type="ECO:0000256" key="1">
    <source>
        <dbReference type="ARBA" id="ARBA00004123"/>
    </source>
</evidence>
<organism evidence="9 10">
    <name type="scientific">Hortaea werneckii</name>
    <name type="common">Black yeast</name>
    <name type="synonym">Cladosporium werneckii</name>
    <dbReference type="NCBI Taxonomy" id="91943"/>
    <lineage>
        <taxon>Eukaryota</taxon>
        <taxon>Fungi</taxon>
        <taxon>Dikarya</taxon>
        <taxon>Ascomycota</taxon>
        <taxon>Pezizomycotina</taxon>
        <taxon>Dothideomycetes</taxon>
        <taxon>Dothideomycetidae</taxon>
        <taxon>Mycosphaerellales</taxon>
        <taxon>Teratosphaeriaceae</taxon>
        <taxon>Hortaea</taxon>
    </lineage>
</organism>
<dbReference type="Gene3D" id="1.25.10.10">
    <property type="entry name" value="Leucine-rich Repeat Variant"/>
    <property type="match status" value="2"/>
</dbReference>
<evidence type="ECO:0000313" key="9">
    <source>
        <dbReference type="EMBL" id="RMY75534.1"/>
    </source>
</evidence>
<evidence type="ECO:0000256" key="5">
    <source>
        <dbReference type="RuleBase" id="RU367072"/>
    </source>
</evidence>
<accession>A0A3M7EHH6</accession>
<dbReference type="GO" id="GO:0016226">
    <property type="term" value="P:iron-sulfur cluster assembly"/>
    <property type="evidence" value="ECO:0007669"/>
    <property type="project" value="UniProtKB-UniRule"/>
</dbReference>
<evidence type="ECO:0000256" key="2">
    <source>
        <dbReference type="ARBA" id="ARBA00009340"/>
    </source>
</evidence>
<comment type="similarity">
    <text evidence="2 5">Belongs to the MET18/MMS19 family.</text>
</comment>
<evidence type="ECO:0000256" key="6">
    <source>
        <dbReference type="SAM" id="MobiDB-lite"/>
    </source>
</evidence>
<dbReference type="GO" id="GO:0051604">
    <property type="term" value="P:protein maturation"/>
    <property type="evidence" value="ECO:0007669"/>
    <property type="project" value="UniProtKB-UniRule"/>
</dbReference>
<evidence type="ECO:0000313" key="10">
    <source>
        <dbReference type="Proteomes" id="UP000281468"/>
    </source>
</evidence>
<protein>
    <recommendedName>
        <fullName evidence="5">MMS19 nucleotide excision repair protein</fullName>
    </recommendedName>
</protein>
<sequence>MSDIQLYLLEVDKNKPEAQSIAAQSAQKLESKGLKLIDLITSLEPYINDKTDGNLRAKSVGYLADVLSAVSPKVLSGQERRLLADFILGRIEGDTEGIGASARALLSLEGLGKWDAETAQRVLTTFVNHANPLRQFKLQTERYSVVQLVDLLLAKYREPMKKLHESDPEFMPSFIAFFEGEKDPRNLMIIFSLLQVPMTEWDIQPNAQDLFDSVFNYFPITFKPPPDDPYGITAQDLKDRLRACIAANSDFAPHAFPQLLDKLDSTSMNTKRDVLQAIQACVVGYEAKTINLYSVTLWDALKFEILNVQEEDLAVESLKALTLLGAKLAESSGGPLNAYLRPIIKECNEHLEDAPTKQSEASSRILYSVSMGGQVVADKVMKGVVPTLFSLYNSSESITKRRGLLEVFNQILRAYVDLEDLQPGINTEAVQGHAGEGLDAMVRALLNAPKAEVSFRLTSLNGLAGLVSVRKALSDTQVDSAVDAVTDIVLHERIEGHGDIRTQAIQSLTEMAHVVPHAVRDRSVPAFMVEMPDCPTEDAVPGPVLEAFAQLSTERQVFDTVTVRLKNKYNAARHQKAPTSYQRALLLGLLYAFTLGAPAREDGVILGKYYTEYAEPLVTEVSNGHRESSTLEIIGRLVNALLRPQGVHFQTNVYSKNLDWMTASSNKDDADISLTPFILHYYAALRPEVTDAADIVPLLQAQATLALNPSSDRAYSSTVLRLLSLLVNKFANPKTMQATLEASGIEVQTLLSNNPTPQATQVAFAIVKALLIQGKTGKLATQYLQVLLDLLATCEKETAHRFAILLAPDEILVKENHCLVSGLYKQKVFNQTVPSLSENVRLCGSGGGANTSGTSPASDGVGNKENKKSNYLIALSGILRWLPYSVLEPALASLIPPLLQTLDLSTSPNASSSTSHQLAEESEVKRSALVIFESVLMHDPRLLEEHVSSLVGRLLGCSSSSNTTNPPSTTTGEKKARIGSSSSSSAGEGAVTVRAKSLQCLALCPKQFRREKVIPFRREVVKQLLGCLDDGKRRVRAEAVRARTAWLGLDEGVDEED</sequence>
<dbReference type="InterPro" id="IPR011989">
    <property type="entry name" value="ARM-like"/>
</dbReference>
<keyword evidence="3" id="KW-0677">Repeat</keyword>
<dbReference type="PANTHER" id="PTHR12891:SF0">
    <property type="entry name" value="MMS19 NUCLEOTIDE EXCISION REPAIR PROTEIN HOMOLOG"/>
    <property type="match status" value="1"/>
</dbReference>
<dbReference type="SUPFAM" id="SSF48371">
    <property type="entry name" value="ARM repeat"/>
    <property type="match status" value="1"/>
</dbReference>
<dbReference type="InterPro" id="IPR029240">
    <property type="entry name" value="MMS19_N"/>
</dbReference>
<dbReference type="GO" id="GO:0097361">
    <property type="term" value="C:cytosolic [4Fe-4S] assembly targeting complex"/>
    <property type="evidence" value="ECO:0007669"/>
    <property type="project" value="UniProtKB-UniRule"/>
</dbReference>
<dbReference type="InterPro" id="IPR024687">
    <property type="entry name" value="MMS19_C"/>
</dbReference>
<dbReference type="InterPro" id="IPR039920">
    <property type="entry name" value="MMS19"/>
</dbReference>
<comment type="function">
    <text evidence="5">Key component of the cytosolic iron-sulfur protein assembly (CIA) complex, a multiprotein complex that mediates the incorporation of iron-sulfur cluster into apoproteins specifically involved in DNA metabolism and genomic integrity. In the CIA complex, MMS19 acts as an adapter between early-acting CIA components and a subset of cellular target iron-sulfur proteins.</text>
</comment>
<evidence type="ECO:0000259" key="8">
    <source>
        <dbReference type="Pfam" id="PF14500"/>
    </source>
</evidence>
<dbReference type="GO" id="GO:0005634">
    <property type="term" value="C:nucleus"/>
    <property type="evidence" value="ECO:0007669"/>
    <property type="project" value="UniProtKB-SubCell"/>
</dbReference>
<dbReference type="Pfam" id="PF14500">
    <property type="entry name" value="MMS19_N"/>
    <property type="match status" value="1"/>
</dbReference>
<keyword evidence="5" id="KW-0234">DNA repair</keyword>
<evidence type="ECO:0000256" key="3">
    <source>
        <dbReference type="ARBA" id="ARBA00022737"/>
    </source>
</evidence>
<evidence type="ECO:0000256" key="4">
    <source>
        <dbReference type="ARBA" id="ARBA00023242"/>
    </source>
</evidence>
<dbReference type="Pfam" id="PF12460">
    <property type="entry name" value="MMS19_C"/>
    <property type="match status" value="1"/>
</dbReference>
<proteinExistence type="inferred from homology"/>
<name>A0A3M7EHH6_HORWE</name>
<evidence type="ECO:0000259" key="7">
    <source>
        <dbReference type="Pfam" id="PF12460"/>
    </source>
</evidence>
<keyword evidence="4 5" id="KW-0539">Nucleus</keyword>
<dbReference type="AlphaFoldDB" id="A0A3M7EHH6"/>
<dbReference type="PANTHER" id="PTHR12891">
    <property type="entry name" value="DNA REPAIR/TRANSCRIPTION PROTEIN MET18/MMS19"/>
    <property type="match status" value="1"/>
</dbReference>
<reference evidence="9 10" key="1">
    <citation type="journal article" date="2018" name="BMC Genomics">
        <title>Genomic evidence for intraspecific hybridization in a clonal and extremely halotolerant yeast.</title>
        <authorList>
            <person name="Gostincar C."/>
            <person name="Stajich J.E."/>
            <person name="Zupancic J."/>
            <person name="Zalar P."/>
            <person name="Gunde-Cimerman N."/>
        </authorList>
    </citation>
    <scope>NUCLEOTIDE SEQUENCE [LARGE SCALE GENOMIC DNA]</scope>
    <source>
        <strain evidence="9 10">EXF-171</strain>
    </source>
</reference>
<dbReference type="EMBL" id="QWIQ01000834">
    <property type="protein sequence ID" value="RMY75534.1"/>
    <property type="molecule type" value="Genomic_DNA"/>
</dbReference>
<dbReference type="InterPro" id="IPR016024">
    <property type="entry name" value="ARM-type_fold"/>
</dbReference>
<dbReference type="VEuPathDB" id="FungiDB:BTJ68_15556"/>
<feature type="domain" description="MMS19 C-terminal" evidence="7">
    <location>
        <begin position="544"/>
        <end position="1003"/>
    </location>
</feature>
<dbReference type="GO" id="GO:0006281">
    <property type="term" value="P:DNA repair"/>
    <property type="evidence" value="ECO:0007669"/>
    <property type="project" value="UniProtKB-UniRule"/>
</dbReference>
<feature type="domain" description="MMS19 N-terminal" evidence="8">
    <location>
        <begin position="40"/>
        <end position="307"/>
    </location>
</feature>
<keyword evidence="5" id="KW-0227">DNA damage</keyword>
<dbReference type="Proteomes" id="UP000281468">
    <property type="component" value="Unassembled WGS sequence"/>
</dbReference>
<feature type="region of interest" description="Disordered" evidence="6">
    <location>
        <begin position="958"/>
        <end position="987"/>
    </location>
</feature>
<comment type="caution">
    <text evidence="9">The sequence shown here is derived from an EMBL/GenBank/DDBJ whole genome shotgun (WGS) entry which is preliminary data.</text>
</comment>
<gene>
    <name evidence="9" type="ORF">D0862_13914</name>
</gene>
<comment type="subcellular location">
    <subcellularLocation>
        <location evidence="1 5">Nucleus</location>
    </subcellularLocation>
</comment>